<proteinExistence type="predicted"/>
<name>A0A085MC20_9BILA</name>
<dbReference type="AlphaFoldDB" id="A0A085MC20"/>
<accession>A0A085MC20</accession>
<reference evidence="1 2" key="1">
    <citation type="journal article" date="2014" name="Nat. Genet.">
        <title>Genome and transcriptome of the porcine whipworm Trichuris suis.</title>
        <authorList>
            <person name="Jex A.R."/>
            <person name="Nejsum P."/>
            <person name="Schwarz E.M."/>
            <person name="Hu L."/>
            <person name="Young N.D."/>
            <person name="Hall R.S."/>
            <person name="Korhonen P.K."/>
            <person name="Liao S."/>
            <person name="Thamsborg S."/>
            <person name="Xia J."/>
            <person name="Xu P."/>
            <person name="Wang S."/>
            <person name="Scheerlinck J.P."/>
            <person name="Hofmann A."/>
            <person name="Sternberg P.W."/>
            <person name="Wang J."/>
            <person name="Gasser R.B."/>
        </authorList>
    </citation>
    <scope>NUCLEOTIDE SEQUENCE [LARGE SCALE GENOMIC DNA]</scope>
    <source>
        <strain evidence="1">DCEP-RM93M</strain>
    </source>
</reference>
<organism evidence="1 2">
    <name type="scientific">Trichuris suis</name>
    <name type="common">pig whipworm</name>
    <dbReference type="NCBI Taxonomy" id="68888"/>
    <lineage>
        <taxon>Eukaryota</taxon>
        <taxon>Metazoa</taxon>
        <taxon>Ecdysozoa</taxon>
        <taxon>Nematoda</taxon>
        <taxon>Enoplea</taxon>
        <taxon>Dorylaimia</taxon>
        <taxon>Trichinellida</taxon>
        <taxon>Trichuridae</taxon>
        <taxon>Trichuris</taxon>
    </lineage>
</organism>
<sequence>MFFRSVTYFALTYALNLGSSKDSACRQVSTAKPRSRVTRRGFSLCPRVHVGCLSIGGRTKTGLSGTLPSHNPAACLWEPLGAEARTEERLDSLAFRPHRRLRHVAEVTLSNLGIKENMKVGSDVTPLHGDS</sequence>
<protein>
    <submittedName>
        <fullName evidence="1">Uncharacterized protein</fullName>
    </submittedName>
</protein>
<dbReference type="Proteomes" id="UP000030764">
    <property type="component" value="Unassembled WGS sequence"/>
</dbReference>
<evidence type="ECO:0000313" key="1">
    <source>
        <dbReference type="EMBL" id="KFD54766.1"/>
    </source>
</evidence>
<evidence type="ECO:0000313" key="2">
    <source>
        <dbReference type="Proteomes" id="UP000030764"/>
    </source>
</evidence>
<dbReference type="EMBL" id="KL363205">
    <property type="protein sequence ID" value="KFD54766.1"/>
    <property type="molecule type" value="Genomic_DNA"/>
</dbReference>
<gene>
    <name evidence="1" type="ORF">M513_04466</name>
</gene>
<keyword evidence="2" id="KW-1185">Reference proteome</keyword>